<dbReference type="EMBL" id="JARKIB010000346">
    <property type="protein sequence ID" value="KAJ7713295.1"/>
    <property type="molecule type" value="Genomic_DNA"/>
</dbReference>
<reference evidence="3" key="1">
    <citation type="submission" date="2023-03" db="EMBL/GenBank/DDBJ databases">
        <title>Massive genome expansion in bonnet fungi (Mycena s.s.) driven by repeated elements and novel gene families across ecological guilds.</title>
        <authorList>
            <consortium name="Lawrence Berkeley National Laboratory"/>
            <person name="Harder C.B."/>
            <person name="Miyauchi S."/>
            <person name="Viragh M."/>
            <person name="Kuo A."/>
            <person name="Thoen E."/>
            <person name="Andreopoulos B."/>
            <person name="Lu D."/>
            <person name="Skrede I."/>
            <person name="Drula E."/>
            <person name="Henrissat B."/>
            <person name="Morin E."/>
            <person name="Kohler A."/>
            <person name="Barry K."/>
            <person name="LaButti K."/>
            <person name="Morin E."/>
            <person name="Salamov A."/>
            <person name="Lipzen A."/>
            <person name="Mereny Z."/>
            <person name="Hegedus B."/>
            <person name="Baldrian P."/>
            <person name="Stursova M."/>
            <person name="Weitz H."/>
            <person name="Taylor A."/>
            <person name="Grigoriev I.V."/>
            <person name="Nagy L.G."/>
            <person name="Martin F."/>
            <person name="Kauserud H."/>
        </authorList>
    </citation>
    <scope>NUCLEOTIDE SEQUENCE</scope>
    <source>
        <strain evidence="3">CBHHK182m</strain>
    </source>
</reference>
<comment type="caution">
    <text evidence="3">The sequence shown here is derived from an EMBL/GenBank/DDBJ whole genome shotgun (WGS) entry which is preliminary data.</text>
</comment>
<proteinExistence type="inferred from homology"/>
<dbReference type="InterPro" id="IPR019405">
    <property type="entry name" value="Lactonase_7-beta_prop"/>
</dbReference>
<dbReference type="InterPro" id="IPR050282">
    <property type="entry name" value="Cycloisomerase_2"/>
</dbReference>
<accession>A0AAD7H7D0</accession>
<dbReference type="InterPro" id="IPR015943">
    <property type="entry name" value="WD40/YVTN_repeat-like_dom_sf"/>
</dbReference>
<dbReference type="Proteomes" id="UP001215598">
    <property type="component" value="Unassembled WGS sequence"/>
</dbReference>
<keyword evidence="2" id="KW-0732">Signal</keyword>
<protein>
    <recommendedName>
        <fullName evidence="5">3-carboxymuconate cyclase</fullName>
    </recommendedName>
</protein>
<dbReference type="GO" id="GO:0017057">
    <property type="term" value="F:6-phosphogluconolactonase activity"/>
    <property type="evidence" value="ECO:0007669"/>
    <property type="project" value="TreeGrafter"/>
</dbReference>
<dbReference type="SUPFAM" id="SSF50969">
    <property type="entry name" value="YVTN repeat-like/Quinoprotein amine dehydrogenase"/>
    <property type="match status" value="1"/>
</dbReference>
<evidence type="ECO:0008006" key="5">
    <source>
        <dbReference type="Google" id="ProtNLM"/>
    </source>
</evidence>
<name>A0AAD7H7D0_9AGAR</name>
<gene>
    <name evidence="3" type="ORF">B0H16DRAFT_1899567</name>
</gene>
<evidence type="ECO:0000256" key="2">
    <source>
        <dbReference type="SAM" id="SignalP"/>
    </source>
</evidence>
<comment type="similarity">
    <text evidence="1">Belongs to the cycloisomerase 2 family.</text>
</comment>
<dbReference type="PANTHER" id="PTHR30344:SF1">
    <property type="entry name" value="6-PHOSPHOGLUCONOLACTONASE"/>
    <property type="match status" value="1"/>
</dbReference>
<evidence type="ECO:0000313" key="4">
    <source>
        <dbReference type="Proteomes" id="UP001215598"/>
    </source>
</evidence>
<dbReference type="PANTHER" id="PTHR30344">
    <property type="entry name" value="6-PHOSPHOGLUCONOLACTONASE-RELATED"/>
    <property type="match status" value="1"/>
</dbReference>
<keyword evidence="4" id="KW-1185">Reference proteome</keyword>
<feature type="chain" id="PRO_5041970813" description="3-carboxymuconate cyclase" evidence="2">
    <location>
        <begin position="19"/>
        <end position="415"/>
    </location>
</feature>
<dbReference type="Pfam" id="PF10282">
    <property type="entry name" value="Lactonase"/>
    <property type="match status" value="1"/>
</dbReference>
<dbReference type="AlphaFoldDB" id="A0AAD7H7D0"/>
<dbReference type="InterPro" id="IPR011044">
    <property type="entry name" value="Quino_amine_DH_bsu"/>
</dbReference>
<organism evidence="3 4">
    <name type="scientific">Mycena metata</name>
    <dbReference type="NCBI Taxonomy" id="1033252"/>
    <lineage>
        <taxon>Eukaryota</taxon>
        <taxon>Fungi</taxon>
        <taxon>Dikarya</taxon>
        <taxon>Basidiomycota</taxon>
        <taxon>Agaricomycotina</taxon>
        <taxon>Agaricomycetes</taxon>
        <taxon>Agaricomycetidae</taxon>
        <taxon>Agaricales</taxon>
        <taxon>Marasmiineae</taxon>
        <taxon>Mycenaceae</taxon>
        <taxon>Mycena</taxon>
    </lineage>
</organism>
<sequence length="415" mass="43314">MKSSTLFVLASVVSAAVATGNTTTPVARIPLAKKGLSPKGNIGAAYFMSNEPTGNYMISSLIDPDGQLTLWEGLYTGGNGMKGVPGPPVNVLDALFTQGAIGVSQPGKFLANVNAGSASVTIYAINEQNPAELTIVGKPTWSGGEFPSSLAINKAGNRLCVVNSGAVSGVSCYTVDNRKGLTPIPGGLRDLGLNQTTPANGPLNTPGDIIFSEDEKHLIVSIKTGTGYLAVWDVNPDGSLSTTFTHITGGEFPFSLIPIVGVPGALFSSDPGPTAGYTIYNLDGNKSKSPPITTTIVGQGAVCWSVYSPKSGNYYMTDIRTSNITEVHVEKSLTSYVVNQYHMDIDGPMDSSIVSIGKNDLMYTLAANRTGITVLNVEAPGKLTVIQRLDVADPAAAANITLNRLDVQGMAVFLH</sequence>
<dbReference type="Gene3D" id="2.130.10.10">
    <property type="entry name" value="YVTN repeat-like/Quinoprotein amine dehydrogenase"/>
    <property type="match status" value="1"/>
</dbReference>
<evidence type="ECO:0000256" key="1">
    <source>
        <dbReference type="ARBA" id="ARBA00005564"/>
    </source>
</evidence>
<evidence type="ECO:0000313" key="3">
    <source>
        <dbReference type="EMBL" id="KAJ7713295.1"/>
    </source>
</evidence>
<feature type="signal peptide" evidence="2">
    <location>
        <begin position="1"/>
        <end position="18"/>
    </location>
</feature>